<comment type="caution">
    <text evidence="3">The sequence shown here is derived from an EMBL/GenBank/DDBJ whole genome shotgun (WGS) entry which is preliminary data.</text>
</comment>
<keyword evidence="3" id="KW-0808">Transferase</keyword>
<feature type="transmembrane region" description="Helical" evidence="1">
    <location>
        <begin position="332"/>
        <end position="352"/>
    </location>
</feature>
<dbReference type="GO" id="GO:0016747">
    <property type="term" value="F:acyltransferase activity, transferring groups other than amino-acyl groups"/>
    <property type="evidence" value="ECO:0007669"/>
    <property type="project" value="InterPro"/>
</dbReference>
<accession>A0A396YUR8</accession>
<dbReference type="PANTHER" id="PTHR11161">
    <property type="entry name" value="O-ACYLTRANSFERASE"/>
    <property type="match status" value="1"/>
</dbReference>
<feature type="transmembrane region" description="Helical" evidence="1">
    <location>
        <begin position="67"/>
        <end position="84"/>
    </location>
</feature>
<dbReference type="AlphaFoldDB" id="A0A396YUR8"/>
<dbReference type="InterPro" id="IPR052728">
    <property type="entry name" value="O2_lipid_transport_reg"/>
</dbReference>
<gene>
    <name evidence="3" type="ORF">DLM75_18545</name>
</gene>
<feature type="transmembrane region" description="Helical" evidence="1">
    <location>
        <begin position="166"/>
        <end position="183"/>
    </location>
</feature>
<proteinExistence type="predicted"/>
<reference evidence="4" key="1">
    <citation type="submission" date="2018-05" db="EMBL/GenBank/DDBJ databases">
        <title>Leptospira yasudae sp. nov. and Leptospira stimsonii sp. nov., two pathogenic species of the genus Leptospira isolated from environmental sources.</title>
        <authorList>
            <person name="Casanovas-Massana A."/>
            <person name="Hamond C."/>
            <person name="Santos L.A."/>
            <person name="Hacker K.P."/>
            <person name="Balassiano I."/>
            <person name="Medeiros M.A."/>
            <person name="Reis M.G."/>
            <person name="Ko A.I."/>
            <person name="Wunder E.A."/>
        </authorList>
    </citation>
    <scope>NUCLEOTIDE SEQUENCE [LARGE SCALE GENOMIC DNA]</scope>
    <source>
        <strain evidence="4">Yale</strain>
    </source>
</reference>
<feature type="transmembrane region" description="Helical" evidence="1">
    <location>
        <begin position="264"/>
        <end position="281"/>
    </location>
</feature>
<keyword evidence="1" id="KW-0472">Membrane</keyword>
<dbReference type="PANTHER" id="PTHR11161:SF12">
    <property type="entry name" value="ACYLTRANSFERASE 3 DOMAIN-CONTAINING PROTEIN-RELATED"/>
    <property type="match status" value="1"/>
</dbReference>
<feature type="transmembrane region" description="Helical" evidence="1">
    <location>
        <begin position="293"/>
        <end position="311"/>
    </location>
</feature>
<dbReference type="RefSeq" id="WP_118969995.1">
    <property type="nucleotide sequence ID" value="NZ_QHCT01000006.1"/>
</dbReference>
<dbReference type="Pfam" id="PF01757">
    <property type="entry name" value="Acyl_transf_3"/>
    <property type="match status" value="1"/>
</dbReference>
<dbReference type="OrthoDB" id="9814807at2"/>
<dbReference type="EMBL" id="QHCT01000006">
    <property type="protein sequence ID" value="RHX86979.1"/>
    <property type="molecule type" value="Genomic_DNA"/>
</dbReference>
<dbReference type="Proteomes" id="UP000265798">
    <property type="component" value="Unassembled WGS sequence"/>
</dbReference>
<keyword evidence="1" id="KW-1133">Transmembrane helix</keyword>
<name>A0A396YUR8_9LEPT</name>
<feature type="transmembrane region" description="Helical" evidence="1">
    <location>
        <begin position="364"/>
        <end position="384"/>
    </location>
</feature>
<feature type="transmembrane region" description="Helical" evidence="1">
    <location>
        <begin position="28"/>
        <end position="47"/>
    </location>
</feature>
<feature type="transmembrane region" description="Helical" evidence="1">
    <location>
        <begin position="190"/>
        <end position="210"/>
    </location>
</feature>
<feature type="transmembrane region" description="Helical" evidence="1">
    <location>
        <begin position="230"/>
        <end position="248"/>
    </location>
</feature>
<feature type="transmembrane region" description="Helical" evidence="1">
    <location>
        <begin position="104"/>
        <end position="123"/>
    </location>
</feature>
<protein>
    <submittedName>
        <fullName evidence="3">Acyltransferase</fullName>
    </submittedName>
</protein>
<evidence type="ECO:0000259" key="2">
    <source>
        <dbReference type="Pfam" id="PF01757"/>
    </source>
</evidence>
<keyword evidence="1" id="KW-0812">Transmembrane</keyword>
<evidence type="ECO:0000313" key="3">
    <source>
        <dbReference type="EMBL" id="RHX86979.1"/>
    </source>
</evidence>
<dbReference type="InterPro" id="IPR002656">
    <property type="entry name" value="Acyl_transf_3_dom"/>
</dbReference>
<evidence type="ECO:0000313" key="4">
    <source>
        <dbReference type="Proteomes" id="UP000265798"/>
    </source>
</evidence>
<sequence length="409" mass="48324">MLKILKHYFFGIFQSDPREISSLNGIRSLGFFLLIMGHLYIGYEMFIEDRNFLMKNLFYSSSQCMDIFFMLSGFLISGPLFREIEKKNTIQFKKFFVKRTLRIFPPYFAFLLFQTFIIAPLFIKIRPDYKDYIMDLQSKVIYDFLYISNYITGTMPHGWSLSLEEQFYLLFPVFLLLVFRKIAQKYRIYVLFSLILTPILYRAIIFYTLIEPSAPELTRKLYLTHIYYPLQGRLDCLFVGILFAYIYNRYPEKIQEFLNDSRKVLVASVLAWSSLLVYSLFICEFDKHPISMVFRFTVNSTAWAVIALLSMRTGAWSNRIFSLRIFSPVAKLTYCTYLIHFFFQGILSPAFINPKGAKYSDLLINTIPIGIVLLFLGYIFHLLTERPFMLLKEKFFGKVVERQATIKTN</sequence>
<evidence type="ECO:0000256" key="1">
    <source>
        <dbReference type="SAM" id="Phobius"/>
    </source>
</evidence>
<feature type="domain" description="Acyltransferase 3" evidence="2">
    <location>
        <begin position="21"/>
        <end position="380"/>
    </location>
</feature>
<keyword evidence="3" id="KW-0012">Acyltransferase</keyword>
<organism evidence="3 4">
    <name type="scientific">Leptospira stimsonii</name>
    <dbReference type="NCBI Taxonomy" id="2202203"/>
    <lineage>
        <taxon>Bacteria</taxon>
        <taxon>Pseudomonadati</taxon>
        <taxon>Spirochaetota</taxon>
        <taxon>Spirochaetia</taxon>
        <taxon>Leptospirales</taxon>
        <taxon>Leptospiraceae</taxon>
        <taxon>Leptospira</taxon>
    </lineage>
</organism>